<evidence type="ECO:0000313" key="3">
    <source>
        <dbReference type="Proteomes" id="UP001172457"/>
    </source>
</evidence>
<dbReference type="EMBL" id="JARYMX010000002">
    <property type="protein sequence ID" value="KAJ9560556.1"/>
    <property type="molecule type" value="Genomic_DNA"/>
</dbReference>
<gene>
    <name evidence="2" type="ORF">OSB04_005716</name>
</gene>
<comment type="caution">
    <text evidence="2">The sequence shown here is derived from an EMBL/GenBank/DDBJ whole genome shotgun (WGS) entry which is preliminary data.</text>
</comment>
<protein>
    <recommendedName>
        <fullName evidence="4">Wall-associated receptor kinase galacturonan-binding domain-containing protein</fullName>
    </recommendedName>
</protein>
<proteinExistence type="predicted"/>
<evidence type="ECO:0000313" key="2">
    <source>
        <dbReference type="EMBL" id="KAJ9560556.1"/>
    </source>
</evidence>
<dbReference type="PANTHER" id="PTHR33491">
    <property type="entry name" value="OSJNBA0016N04.9 PROTEIN"/>
    <property type="match status" value="1"/>
</dbReference>
<organism evidence="2 3">
    <name type="scientific">Centaurea solstitialis</name>
    <name type="common">yellow star-thistle</name>
    <dbReference type="NCBI Taxonomy" id="347529"/>
    <lineage>
        <taxon>Eukaryota</taxon>
        <taxon>Viridiplantae</taxon>
        <taxon>Streptophyta</taxon>
        <taxon>Embryophyta</taxon>
        <taxon>Tracheophyta</taxon>
        <taxon>Spermatophyta</taxon>
        <taxon>Magnoliopsida</taxon>
        <taxon>eudicotyledons</taxon>
        <taxon>Gunneridae</taxon>
        <taxon>Pentapetalae</taxon>
        <taxon>asterids</taxon>
        <taxon>campanulids</taxon>
        <taxon>Asterales</taxon>
        <taxon>Asteraceae</taxon>
        <taxon>Carduoideae</taxon>
        <taxon>Cardueae</taxon>
        <taxon>Centaureinae</taxon>
        <taxon>Centaurea</taxon>
    </lineage>
</organism>
<feature type="signal peptide" evidence="1">
    <location>
        <begin position="1"/>
        <end position="23"/>
    </location>
</feature>
<keyword evidence="1" id="KW-0732">Signal</keyword>
<reference evidence="2" key="1">
    <citation type="submission" date="2023-03" db="EMBL/GenBank/DDBJ databases">
        <title>Chromosome-scale reference genome and RAD-based genetic map of yellow starthistle (Centaurea solstitialis) reveal putative structural variation and QTLs associated with invader traits.</title>
        <authorList>
            <person name="Reatini B."/>
            <person name="Cang F.A."/>
            <person name="Jiang Q."/>
            <person name="Mckibben M.T.W."/>
            <person name="Barker M.S."/>
            <person name="Rieseberg L.H."/>
            <person name="Dlugosch K.M."/>
        </authorList>
    </citation>
    <scope>NUCLEOTIDE SEQUENCE</scope>
    <source>
        <strain evidence="2">CAN-66</strain>
        <tissue evidence="2">Leaf</tissue>
    </source>
</reference>
<accession>A0AA38WS96</accession>
<feature type="chain" id="PRO_5041284764" description="Wall-associated receptor kinase galacturonan-binding domain-containing protein" evidence="1">
    <location>
        <begin position="24"/>
        <end position="316"/>
    </location>
</feature>
<dbReference type="Proteomes" id="UP001172457">
    <property type="component" value="Chromosome 2"/>
</dbReference>
<dbReference type="AlphaFoldDB" id="A0AA38WS96"/>
<keyword evidence="3" id="KW-1185">Reference proteome</keyword>
<evidence type="ECO:0000256" key="1">
    <source>
        <dbReference type="SAM" id="SignalP"/>
    </source>
</evidence>
<sequence length="316" mass="36005">MKFSRLLLLLQILLVGFVNSVQSKRNNCAHKCGIVDIHYPFGTTEGCSLDYSYHIECNYITQVPYLRTDYYLGGLKVLPYYIEVLEIKLDGHLRVAFPVAYSCFDKQGTVISSSEPALNTSRFPFSSTENRFIGVGCDIEAHITEIPSSMSCKSDCDHSGLRNGSCVGHGCCHNPIPDGMTSAVISVLASKNHSRVWDYGRRILPGKSDSMNRESYPLSEINNSYPVWRTIKRDTRLFGYAEKWSDIRMELLQGRGPKRLEQKLALQASVYCIWRERNRRIFGQNPKPSIQVIKEIRELVLLRMAWMTFDDDHATS</sequence>
<evidence type="ECO:0008006" key="4">
    <source>
        <dbReference type="Google" id="ProtNLM"/>
    </source>
</evidence>
<name>A0AA38WS96_9ASTR</name>